<keyword evidence="1" id="KW-0560">Oxidoreductase</keyword>
<feature type="domain" description="Pyruvate/ketoisovalerate oxidoreductase catalytic" evidence="2">
    <location>
        <begin position="11"/>
        <end position="172"/>
    </location>
</feature>
<name>A0A7C4S2H3_UNCW3</name>
<protein>
    <submittedName>
        <fullName evidence="3">2-oxoacid:ferredoxin oxidoreductase subunit gamma</fullName>
    </submittedName>
</protein>
<dbReference type="EMBL" id="DSZH01000061">
    <property type="protein sequence ID" value="HGU47183.1"/>
    <property type="molecule type" value="Genomic_DNA"/>
</dbReference>
<dbReference type="PANTHER" id="PTHR42730">
    <property type="entry name" value="2-OXOGLUTARATE SYNTHASE SUBUNIT KORC"/>
    <property type="match status" value="1"/>
</dbReference>
<reference evidence="3" key="1">
    <citation type="journal article" date="2020" name="mSystems">
        <title>Genome- and Community-Level Interaction Insights into Carbon Utilization and Element Cycling Functions of Hydrothermarchaeota in Hydrothermal Sediment.</title>
        <authorList>
            <person name="Zhou Z."/>
            <person name="Liu Y."/>
            <person name="Xu W."/>
            <person name="Pan J."/>
            <person name="Luo Z.H."/>
            <person name="Li M."/>
        </authorList>
    </citation>
    <scope>NUCLEOTIDE SEQUENCE [LARGE SCALE GENOMIC DNA]</scope>
    <source>
        <strain evidence="3">SpSt-594</strain>
    </source>
</reference>
<comment type="caution">
    <text evidence="3">The sequence shown here is derived from an EMBL/GenBank/DDBJ whole genome shotgun (WGS) entry which is preliminary data.</text>
</comment>
<dbReference type="GO" id="GO:0016625">
    <property type="term" value="F:oxidoreductase activity, acting on the aldehyde or oxo group of donors, iron-sulfur protein as acceptor"/>
    <property type="evidence" value="ECO:0007669"/>
    <property type="project" value="InterPro"/>
</dbReference>
<accession>A0A7C4S2H3</accession>
<dbReference type="Gene3D" id="3.40.920.10">
    <property type="entry name" value="Pyruvate-ferredoxin oxidoreductase, PFOR, domain III"/>
    <property type="match status" value="1"/>
</dbReference>
<dbReference type="InterPro" id="IPR011894">
    <property type="entry name" value="PorC_KorC"/>
</dbReference>
<dbReference type="NCBIfam" id="TIGR02175">
    <property type="entry name" value="PorC_KorC"/>
    <property type="match status" value="1"/>
</dbReference>
<dbReference type="InterPro" id="IPR052554">
    <property type="entry name" value="2-oxoglutarate_synth_KorC"/>
</dbReference>
<dbReference type="InterPro" id="IPR019752">
    <property type="entry name" value="Pyrv/ketoisovalerate_OxRed_cat"/>
</dbReference>
<evidence type="ECO:0000259" key="2">
    <source>
        <dbReference type="Pfam" id="PF01558"/>
    </source>
</evidence>
<evidence type="ECO:0000256" key="1">
    <source>
        <dbReference type="ARBA" id="ARBA00023002"/>
    </source>
</evidence>
<dbReference type="Pfam" id="PF01558">
    <property type="entry name" value="POR"/>
    <property type="match status" value="1"/>
</dbReference>
<evidence type="ECO:0000313" key="3">
    <source>
        <dbReference type="EMBL" id="HGU47183.1"/>
    </source>
</evidence>
<gene>
    <name evidence="3" type="ORF">ENT60_01280</name>
</gene>
<dbReference type="InterPro" id="IPR002869">
    <property type="entry name" value="Pyrv_flavodox_OxRed_cen"/>
</dbReference>
<dbReference type="AlphaFoldDB" id="A0A7C4S2H3"/>
<dbReference type="PANTHER" id="PTHR42730:SF1">
    <property type="entry name" value="2-OXOGLUTARATE SYNTHASE SUBUNIT KORC"/>
    <property type="match status" value="1"/>
</dbReference>
<proteinExistence type="predicted"/>
<organism evidence="3">
    <name type="scientific">candidate division WOR-3 bacterium</name>
    <dbReference type="NCBI Taxonomy" id="2052148"/>
    <lineage>
        <taxon>Bacteria</taxon>
        <taxon>Bacteria division WOR-3</taxon>
    </lineage>
</organism>
<dbReference type="SUPFAM" id="SSF53323">
    <property type="entry name" value="Pyruvate-ferredoxin oxidoreductase, PFOR, domain III"/>
    <property type="match status" value="1"/>
</dbReference>
<sequence length="177" mass="19836">MKKEIRIAGTGGQGIIFAAIVLAEAVGVYENKYVSQTQSYGPEARGGASKADIIISDKPIYFPQTQNLDILACLSRQALEEYIKKLKENGILIIDSYYCGNFNKENIKIYAFPFSLIAKEKLGRELFANIILLGSLARFTEIVKIESLKKAISHRVTPQFLEMNERALMVGYHIDQL</sequence>